<dbReference type="EMBL" id="JABWSX010000001">
    <property type="protein sequence ID" value="NVL08688.1"/>
    <property type="molecule type" value="Genomic_DNA"/>
</dbReference>
<reference evidence="2" key="1">
    <citation type="submission" date="2020-06" db="EMBL/GenBank/DDBJ databases">
        <title>Whole Genome Sequence of Bradyrhizobium sp. Strain 66S1MB.</title>
        <authorList>
            <person name="Bromfield E."/>
            <person name="Cloutier S."/>
        </authorList>
    </citation>
    <scope>NUCLEOTIDE SEQUENCE</scope>
    <source>
        <strain evidence="2">66S1MB</strain>
    </source>
</reference>
<organism evidence="2">
    <name type="scientific">Bradyrhizobium quebecense</name>
    <dbReference type="NCBI Taxonomy" id="2748629"/>
    <lineage>
        <taxon>Bacteria</taxon>
        <taxon>Pseudomonadati</taxon>
        <taxon>Pseudomonadota</taxon>
        <taxon>Alphaproteobacteria</taxon>
        <taxon>Hyphomicrobiales</taxon>
        <taxon>Nitrobacteraceae</taxon>
        <taxon>Bradyrhizobium</taxon>
    </lineage>
</organism>
<sequence length="181" mass="19772">MTVIHYCTATGFIRSWGTLEPVDGKSHLPNHAILRIQDALYGPDVPGLARSGVASVVEIDPFVDMVDLATLTIVKRPAADQAVLLIERLALLVKLAVAAELSATDQYMVTDRNVANRETWAVYRQQLRDLSKQPDAPSMVRNWPCHPTGAETPANLRQHLARIDAISQSSLTSEPGIPCPI</sequence>
<dbReference type="RefSeq" id="WP_176532169.1">
    <property type="nucleotide sequence ID" value="NZ_CP088022.1"/>
</dbReference>
<evidence type="ECO:0000313" key="2">
    <source>
        <dbReference type="EMBL" id="NVL08688.1"/>
    </source>
</evidence>
<accession>A0A973WUY5</accession>
<proteinExistence type="predicted"/>
<dbReference type="Pfam" id="PF16778">
    <property type="entry name" value="Phage_tail_APC"/>
    <property type="match status" value="1"/>
</dbReference>
<protein>
    <recommendedName>
        <fullName evidence="1">Phage tail assembly chaperone-like domain-containing protein</fullName>
    </recommendedName>
</protein>
<dbReference type="InterPro" id="IPR031893">
    <property type="entry name" value="Phage_tail_APC"/>
</dbReference>
<comment type="caution">
    <text evidence="2">The sequence shown here is derived from an EMBL/GenBank/DDBJ whole genome shotgun (WGS) entry which is preliminary data.</text>
</comment>
<gene>
    <name evidence="2" type="ORF">HU230_23585</name>
</gene>
<feature type="domain" description="Phage tail assembly chaperone-like" evidence="1">
    <location>
        <begin position="99"/>
        <end position="147"/>
    </location>
</feature>
<evidence type="ECO:0000259" key="1">
    <source>
        <dbReference type="Pfam" id="PF16778"/>
    </source>
</evidence>
<dbReference type="AlphaFoldDB" id="A0A973WUY5"/>
<name>A0A973WUY5_9BRAD</name>